<name>A0A2R5GVE1_9STRA</name>
<organism evidence="1 2">
    <name type="scientific">Hondaea fermentalgiana</name>
    <dbReference type="NCBI Taxonomy" id="2315210"/>
    <lineage>
        <taxon>Eukaryota</taxon>
        <taxon>Sar</taxon>
        <taxon>Stramenopiles</taxon>
        <taxon>Bigyra</taxon>
        <taxon>Labyrinthulomycetes</taxon>
        <taxon>Thraustochytrida</taxon>
        <taxon>Thraustochytriidae</taxon>
        <taxon>Hondaea</taxon>
    </lineage>
</organism>
<dbReference type="OrthoDB" id="2094240at2759"/>
<comment type="caution">
    <text evidence="1">The sequence shown here is derived from an EMBL/GenBank/DDBJ whole genome shotgun (WGS) entry which is preliminary data.</text>
</comment>
<dbReference type="EMBL" id="BEYU01000166">
    <property type="protein sequence ID" value="GBG33738.1"/>
    <property type="molecule type" value="Genomic_DNA"/>
</dbReference>
<gene>
    <name evidence="1" type="ORF">FCC1311_099612</name>
</gene>
<dbReference type="AlphaFoldDB" id="A0A2R5GVE1"/>
<dbReference type="InParanoid" id="A0A2R5GVE1"/>
<evidence type="ECO:0000313" key="1">
    <source>
        <dbReference type="EMBL" id="GBG33738.1"/>
    </source>
</evidence>
<keyword evidence="2" id="KW-1185">Reference proteome</keyword>
<reference evidence="1 2" key="1">
    <citation type="submission" date="2017-12" db="EMBL/GenBank/DDBJ databases">
        <title>Sequencing, de novo assembly and annotation of complete genome of a new Thraustochytrid species, strain FCC1311.</title>
        <authorList>
            <person name="Sedici K."/>
            <person name="Godart F."/>
            <person name="Aiese Cigliano R."/>
            <person name="Sanseverino W."/>
            <person name="Barakat M."/>
            <person name="Ortet P."/>
            <person name="Marechal E."/>
            <person name="Cagnac O."/>
            <person name="Amato A."/>
        </authorList>
    </citation>
    <scope>NUCLEOTIDE SEQUENCE [LARGE SCALE GENOMIC DNA]</scope>
</reference>
<evidence type="ECO:0000313" key="2">
    <source>
        <dbReference type="Proteomes" id="UP000241890"/>
    </source>
</evidence>
<proteinExistence type="predicted"/>
<accession>A0A2R5GVE1</accession>
<protein>
    <submittedName>
        <fullName evidence="1">Uncharacterized protein</fullName>
    </submittedName>
</protein>
<sequence length="72" mass="8100">MGDYARAVRTLEVYVSKNLRGVHLLGYAYYMNGDLAKALRMFTTCVNDGFDADWQLLVEIQIELEAQAVVAV</sequence>
<dbReference type="Proteomes" id="UP000241890">
    <property type="component" value="Unassembled WGS sequence"/>
</dbReference>